<keyword evidence="2" id="KW-1185">Reference proteome</keyword>
<gene>
    <name evidence="1" type="ORF">OHC33_007526</name>
</gene>
<dbReference type="AlphaFoldDB" id="A0AAN8I6D5"/>
<sequence>MSNLSGGGSRRANLIAVCDAPASISILQKRAARVEVIRAVAQPPAGPCAGGEPTHGIFSDAFASGVTASLPDF</sequence>
<accession>A0AAN8I6D5</accession>
<evidence type="ECO:0000313" key="2">
    <source>
        <dbReference type="Proteomes" id="UP001316803"/>
    </source>
</evidence>
<proteinExistence type="predicted"/>
<name>A0AAN8I6D5_9EURO</name>
<organism evidence="1 2">
    <name type="scientific">Knufia fluminis</name>
    <dbReference type="NCBI Taxonomy" id="191047"/>
    <lineage>
        <taxon>Eukaryota</taxon>
        <taxon>Fungi</taxon>
        <taxon>Dikarya</taxon>
        <taxon>Ascomycota</taxon>
        <taxon>Pezizomycotina</taxon>
        <taxon>Eurotiomycetes</taxon>
        <taxon>Chaetothyriomycetidae</taxon>
        <taxon>Chaetothyriales</taxon>
        <taxon>Trichomeriaceae</taxon>
        <taxon>Knufia</taxon>
    </lineage>
</organism>
<dbReference type="EMBL" id="JAKLMC020000020">
    <property type="protein sequence ID" value="KAK5951470.1"/>
    <property type="molecule type" value="Genomic_DNA"/>
</dbReference>
<reference evidence="1 2" key="1">
    <citation type="submission" date="2022-12" db="EMBL/GenBank/DDBJ databases">
        <title>Genomic features and morphological characterization of a novel Knufia sp. strain isolated from spacecraft assembly facility.</title>
        <authorList>
            <person name="Teixeira M."/>
            <person name="Chander A.M."/>
            <person name="Stajich J.E."/>
            <person name="Venkateswaran K."/>
        </authorList>
    </citation>
    <scope>NUCLEOTIDE SEQUENCE [LARGE SCALE GENOMIC DNA]</scope>
    <source>
        <strain evidence="1 2">FJI-L2-BK-P2</strain>
    </source>
</reference>
<evidence type="ECO:0000313" key="1">
    <source>
        <dbReference type="EMBL" id="KAK5951470.1"/>
    </source>
</evidence>
<dbReference type="Proteomes" id="UP001316803">
    <property type="component" value="Unassembled WGS sequence"/>
</dbReference>
<protein>
    <submittedName>
        <fullName evidence="1">Uncharacterized protein</fullName>
    </submittedName>
</protein>
<comment type="caution">
    <text evidence="1">The sequence shown here is derived from an EMBL/GenBank/DDBJ whole genome shotgun (WGS) entry which is preliminary data.</text>
</comment>